<feature type="compositionally biased region" description="Polar residues" evidence="1">
    <location>
        <begin position="79"/>
        <end position="89"/>
    </location>
</feature>
<feature type="region of interest" description="Disordered" evidence="1">
    <location>
        <begin position="76"/>
        <end position="124"/>
    </location>
</feature>
<protein>
    <submittedName>
        <fullName evidence="2">Uncharacterized protein</fullName>
    </submittedName>
</protein>
<comment type="caution">
    <text evidence="2">The sequence shown here is derived from an EMBL/GenBank/DDBJ whole genome shotgun (WGS) entry which is preliminary data.</text>
</comment>
<evidence type="ECO:0000313" key="3">
    <source>
        <dbReference type="Proteomes" id="UP000281406"/>
    </source>
</evidence>
<feature type="compositionally biased region" description="Basic and acidic residues" evidence="1">
    <location>
        <begin position="104"/>
        <end position="124"/>
    </location>
</feature>
<dbReference type="AlphaFoldDB" id="A0A3N0Y362"/>
<accession>A0A3N0Y362</accession>
<reference evidence="2 3" key="1">
    <citation type="submission" date="2018-10" db="EMBL/GenBank/DDBJ databases">
        <title>Genome assembly for a Yunnan-Guizhou Plateau 3E fish, Anabarilius grahami (Regan), and its evolutionary and genetic applications.</title>
        <authorList>
            <person name="Jiang W."/>
        </authorList>
    </citation>
    <scope>NUCLEOTIDE SEQUENCE [LARGE SCALE GENOMIC DNA]</scope>
    <source>
        <strain evidence="2">AG-KIZ</strain>
        <tissue evidence="2">Muscle</tissue>
    </source>
</reference>
<evidence type="ECO:0000313" key="2">
    <source>
        <dbReference type="EMBL" id="ROL40632.1"/>
    </source>
</evidence>
<proteinExistence type="predicted"/>
<keyword evidence="3" id="KW-1185">Reference proteome</keyword>
<name>A0A3N0Y362_ANAGA</name>
<evidence type="ECO:0000256" key="1">
    <source>
        <dbReference type="SAM" id="MobiDB-lite"/>
    </source>
</evidence>
<dbReference type="Proteomes" id="UP000281406">
    <property type="component" value="Unassembled WGS sequence"/>
</dbReference>
<gene>
    <name evidence="2" type="ORF">DPX16_9626</name>
</gene>
<sequence>MRPWSSSTRGQNDVQCEAVVSGMKETQGGQTLECTGLRVPERAADVWFSLSPHISPAKTAAEESVGCGIGEMERMAHYHNSNTANNQGENDGETAESGMQRRMSTYEDKWREREREESKNEKCQ</sequence>
<organism evidence="2 3">
    <name type="scientific">Anabarilius grahami</name>
    <name type="common">Kanglang fish</name>
    <name type="synonym">Barilius grahami</name>
    <dbReference type="NCBI Taxonomy" id="495550"/>
    <lineage>
        <taxon>Eukaryota</taxon>
        <taxon>Metazoa</taxon>
        <taxon>Chordata</taxon>
        <taxon>Craniata</taxon>
        <taxon>Vertebrata</taxon>
        <taxon>Euteleostomi</taxon>
        <taxon>Actinopterygii</taxon>
        <taxon>Neopterygii</taxon>
        <taxon>Teleostei</taxon>
        <taxon>Ostariophysi</taxon>
        <taxon>Cypriniformes</taxon>
        <taxon>Xenocyprididae</taxon>
        <taxon>Xenocypridinae</taxon>
        <taxon>Xenocypridinae incertae sedis</taxon>
        <taxon>Anabarilius</taxon>
    </lineage>
</organism>
<dbReference type="EMBL" id="RJVU01053127">
    <property type="protein sequence ID" value="ROL40632.1"/>
    <property type="molecule type" value="Genomic_DNA"/>
</dbReference>